<name>A0ABT5A597_9CYAN</name>
<dbReference type="SUPFAM" id="SSF51445">
    <property type="entry name" value="(Trans)glycosidases"/>
    <property type="match status" value="1"/>
</dbReference>
<dbReference type="PANTHER" id="PTHR10357">
    <property type="entry name" value="ALPHA-AMYLASE FAMILY MEMBER"/>
    <property type="match status" value="1"/>
</dbReference>
<dbReference type="Gene3D" id="3.90.400.10">
    <property type="entry name" value="Oligo-1,6-glucosidase, Domain 2"/>
    <property type="match status" value="1"/>
</dbReference>
<dbReference type="GO" id="GO:0016787">
    <property type="term" value="F:hydrolase activity"/>
    <property type="evidence" value="ECO:0007669"/>
    <property type="project" value="UniProtKB-KW"/>
</dbReference>
<comment type="similarity">
    <text evidence="1">Belongs to the glycosyl hydrolase 13 family.</text>
</comment>
<gene>
    <name evidence="3" type="ORF">PN492_11230</name>
</gene>
<accession>A0ABT5A597</accession>
<dbReference type="Pfam" id="PF00128">
    <property type="entry name" value="Alpha-amylase"/>
    <property type="match status" value="1"/>
</dbReference>
<dbReference type="InterPro" id="IPR017853">
    <property type="entry name" value="GH"/>
</dbReference>
<feature type="domain" description="Glycosyl hydrolase family 13 catalytic" evidence="2">
    <location>
        <begin position="17"/>
        <end position="405"/>
    </location>
</feature>
<organism evidence="3 4">
    <name type="scientific">Dolichospermum circinale CS-537/01</name>
    <dbReference type="NCBI Taxonomy" id="3021739"/>
    <lineage>
        <taxon>Bacteria</taxon>
        <taxon>Bacillati</taxon>
        <taxon>Cyanobacteriota</taxon>
        <taxon>Cyanophyceae</taxon>
        <taxon>Nostocales</taxon>
        <taxon>Aphanizomenonaceae</taxon>
        <taxon>Dolichospermum</taxon>
        <taxon>Dolichospermum circinale</taxon>
    </lineage>
</organism>
<evidence type="ECO:0000259" key="2">
    <source>
        <dbReference type="SMART" id="SM00642"/>
    </source>
</evidence>
<evidence type="ECO:0000313" key="3">
    <source>
        <dbReference type="EMBL" id="MDB9487111.1"/>
    </source>
</evidence>
<keyword evidence="4" id="KW-1185">Reference proteome</keyword>
<dbReference type="CDD" id="cd11331">
    <property type="entry name" value="AmyAc_OligoGlu_like"/>
    <property type="match status" value="1"/>
</dbReference>
<evidence type="ECO:0000256" key="1">
    <source>
        <dbReference type="ARBA" id="ARBA00008061"/>
    </source>
</evidence>
<dbReference type="Gene3D" id="3.20.20.80">
    <property type="entry name" value="Glycosidases"/>
    <property type="match status" value="1"/>
</dbReference>
<protein>
    <submittedName>
        <fullName evidence="3">Alpha-amylase family glycosyl hydrolase</fullName>
    </submittedName>
</protein>
<evidence type="ECO:0000313" key="4">
    <source>
        <dbReference type="Proteomes" id="UP001212123"/>
    </source>
</evidence>
<dbReference type="Proteomes" id="UP001212123">
    <property type="component" value="Unassembled WGS sequence"/>
</dbReference>
<proteinExistence type="inferred from homology"/>
<dbReference type="InterPro" id="IPR006047">
    <property type="entry name" value="GH13_cat_dom"/>
</dbReference>
<dbReference type="EMBL" id="JAQMTU010000066">
    <property type="protein sequence ID" value="MDB9487111.1"/>
    <property type="molecule type" value="Genomic_DNA"/>
</dbReference>
<sequence length="549" mass="63871">MALMTHFPWWRSAVIYQTYVRSFQDSNGDGIGDIRGIIQRLDYLEWLGIDAIWVTPFYPSPMADFGYDVSDHTNVDPMFGTLSDIDSLIGYLRDRNLKVLIDFVAAHTSDQNQWFIESRSSRSHPKRDWYIWKDPKSDGGTPNNWLGRFDGLSAWEWDHNTEQYYLHSFLKEQPDINWRSPDARQAMLDVLHFWLQRGVDGIRVDAAYRALKDPQFRNNPVNPDWHPAMEPSDRLFEVFSKNIPEIHDFNRMLRTLVEGYGDTYGTHKDERLLIAELYKSLEEIVKHYGANDEFHLPLNSELMSSDFQWSAESVREVVERYERLLPDGAWPNWSLGNHDKHRVASRIGTAQAKIGMMLLLTLRGTPTLYYGDELGMEDGWIPSEHIQDPWEKKSPGIGVGRDPERTPMLWDGSANAGFCSESVQPWLPITHDYRNINVQAQQQDSRSFLSLTRALLHLRRRQTALQLGDYISLYSPSQLFCYRRFYQTSEIVVALNFSSQYQEWVLPVEFRNQSKVLLSTFMDRQGGHLGNTLELRGNEGLIIERNYQS</sequence>
<dbReference type="RefSeq" id="WP_271805560.1">
    <property type="nucleotide sequence ID" value="NZ_JAQMTU010000066.1"/>
</dbReference>
<dbReference type="InterPro" id="IPR045857">
    <property type="entry name" value="O16G_dom_2"/>
</dbReference>
<dbReference type="InterPro" id="IPR013780">
    <property type="entry name" value="Glyco_hydro_b"/>
</dbReference>
<dbReference type="SMART" id="SM00642">
    <property type="entry name" value="Aamy"/>
    <property type="match status" value="1"/>
</dbReference>
<dbReference type="PANTHER" id="PTHR10357:SF179">
    <property type="entry name" value="NEUTRAL AND BASIC AMINO ACID TRANSPORT PROTEIN RBAT"/>
    <property type="match status" value="1"/>
</dbReference>
<comment type="caution">
    <text evidence="3">The sequence shown here is derived from an EMBL/GenBank/DDBJ whole genome shotgun (WGS) entry which is preliminary data.</text>
</comment>
<dbReference type="SUPFAM" id="SSF51011">
    <property type="entry name" value="Glycosyl hydrolase domain"/>
    <property type="match status" value="1"/>
</dbReference>
<keyword evidence="3" id="KW-0378">Hydrolase</keyword>
<reference evidence="3 4" key="1">
    <citation type="submission" date="2023-01" db="EMBL/GenBank/DDBJ databases">
        <title>Genomes from the Australian National Cyanobacteria Reference Collection.</title>
        <authorList>
            <person name="Willis A."/>
            <person name="Lee E.M.F."/>
        </authorList>
    </citation>
    <scope>NUCLEOTIDE SEQUENCE [LARGE SCALE GENOMIC DNA]</scope>
    <source>
        <strain evidence="3 4">CS-537/01</strain>
    </source>
</reference>
<dbReference type="Gene3D" id="2.60.40.1180">
    <property type="entry name" value="Golgi alpha-mannosidase II"/>
    <property type="match status" value="1"/>
</dbReference>